<dbReference type="EMBL" id="CAJOBF010001865">
    <property type="protein sequence ID" value="CAF3990592.1"/>
    <property type="molecule type" value="Genomic_DNA"/>
</dbReference>
<dbReference type="AlphaFoldDB" id="A0A816WAF8"/>
<dbReference type="Proteomes" id="UP000663855">
    <property type="component" value="Unassembled WGS sequence"/>
</dbReference>
<sequence length="348" mass="39199">MNTNNIIDGVEVRRNLGIRETFLCGMIMGAIAYSGSFSIVPIVFTTTAIIFDRGSQITIIATALSQLAAGYMHTFASRLGMICSAKLLGGIFMATSSMKNRREFQETRNQALIRFFWEKPINAIVLNVMWQTFTINYLLQTLFVLWYIERFALHTARNSDNYQITDALPIRTSEKQIILIHGITRFAAGCIAGMSTGVINQFWQRYQYNLPQPGATLMTNDSTLKTNCDESKKLLSPCNVENWIKLSTMILSALFTLMSSIPNNIGFYLLSTLEKRWIADIIVIQGGWFVARDFLMIILMPKEPPVVSTNLTTIDSSADIEMRTMIEEGSALLTPRVDQNDEHETANL</sequence>
<feature type="transmembrane region" description="Helical" evidence="1">
    <location>
        <begin position="71"/>
        <end position="94"/>
    </location>
</feature>
<dbReference type="EMBL" id="CAJOBI010003093">
    <property type="protein sequence ID" value="CAF3956061.1"/>
    <property type="molecule type" value="Genomic_DNA"/>
</dbReference>
<evidence type="ECO:0000313" key="4">
    <source>
        <dbReference type="EMBL" id="CAF2130768.1"/>
    </source>
</evidence>
<dbReference type="Proteomes" id="UP000663887">
    <property type="component" value="Unassembled WGS sequence"/>
</dbReference>
<protein>
    <submittedName>
        <fullName evidence="4">Uncharacterized protein</fullName>
    </submittedName>
</protein>
<proteinExistence type="predicted"/>
<name>A0A816WAF8_9BILA</name>
<dbReference type="EMBL" id="CAJNRG010006338">
    <property type="protein sequence ID" value="CAF2084887.1"/>
    <property type="molecule type" value="Genomic_DNA"/>
</dbReference>
<keyword evidence="1" id="KW-1133">Transmembrane helix</keyword>
<reference evidence="4" key="1">
    <citation type="submission" date="2021-02" db="EMBL/GenBank/DDBJ databases">
        <authorList>
            <person name="Nowell W R."/>
        </authorList>
    </citation>
    <scope>NUCLEOTIDE SEQUENCE</scope>
</reference>
<evidence type="ECO:0000313" key="5">
    <source>
        <dbReference type="EMBL" id="CAF3956061.1"/>
    </source>
</evidence>
<dbReference type="Proteomes" id="UP000663824">
    <property type="component" value="Unassembled WGS sequence"/>
</dbReference>
<dbReference type="Proteomes" id="UP000676336">
    <property type="component" value="Unassembled WGS sequence"/>
</dbReference>
<feature type="transmembrane region" description="Helical" evidence="1">
    <location>
        <begin position="21"/>
        <end position="51"/>
    </location>
</feature>
<dbReference type="EMBL" id="CAJNRE010014754">
    <property type="protein sequence ID" value="CAF2130768.1"/>
    <property type="molecule type" value="Genomic_DNA"/>
</dbReference>
<accession>A0A816WAF8</accession>
<keyword evidence="1" id="KW-0812">Transmembrane</keyword>
<comment type="caution">
    <text evidence="4">The sequence shown here is derived from an EMBL/GenBank/DDBJ whole genome shotgun (WGS) entry which is preliminary data.</text>
</comment>
<organism evidence="4 7">
    <name type="scientific">Rotaria magnacalcarata</name>
    <dbReference type="NCBI Taxonomy" id="392030"/>
    <lineage>
        <taxon>Eukaryota</taxon>
        <taxon>Metazoa</taxon>
        <taxon>Spiralia</taxon>
        <taxon>Gnathifera</taxon>
        <taxon>Rotifera</taxon>
        <taxon>Eurotatoria</taxon>
        <taxon>Bdelloidea</taxon>
        <taxon>Philodinida</taxon>
        <taxon>Philodinidae</taxon>
        <taxon>Rotaria</taxon>
    </lineage>
</organism>
<dbReference type="Proteomes" id="UP000663842">
    <property type="component" value="Unassembled WGS sequence"/>
</dbReference>
<dbReference type="EMBL" id="CAJNOV010004965">
    <property type="protein sequence ID" value="CAF1192784.1"/>
    <property type="molecule type" value="Genomic_DNA"/>
</dbReference>
<evidence type="ECO:0000313" key="2">
    <source>
        <dbReference type="EMBL" id="CAF1192784.1"/>
    </source>
</evidence>
<evidence type="ECO:0000313" key="3">
    <source>
        <dbReference type="EMBL" id="CAF2084887.1"/>
    </source>
</evidence>
<evidence type="ECO:0000256" key="1">
    <source>
        <dbReference type="SAM" id="Phobius"/>
    </source>
</evidence>
<feature type="transmembrane region" description="Helical" evidence="1">
    <location>
        <begin position="124"/>
        <end position="148"/>
    </location>
</feature>
<evidence type="ECO:0000313" key="7">
    <source>
        <dbReference type="Proteomes" id="UP000663824"/>
    </source>
</evidence>
<evidence type="ECO:0000313" key="6">
    <source>
        <dbReference type="EMBL" id="CAF3990592.1"/>
    </source>
</evidence>
<keyword evidence="1" id="KW-0472">Membrane</keyword>
<gene>
    <name evidence="2" type="ORF">CJN711_LOCUS11602</name>
    <name evidence="4" type="ORF">MBJ925_LOCUS27534</name>
    <name evidence="5" type="ORF">SMN809_LOCUS9523</name>
    <name evidence="6" type="ORF">UXM345_LOCUS15578</name>
    <name evidence="3" type="ORF">XDN619_LOCUS15483</name>
</gene>